<dbReference type="InterPro" id="IPR003156">
    <property type="entry name" value="DHHA1_dom"/>
</dbReference>
<dbReference type="AlphaFoldDB" id="A0A524RPP8"/>
<dbReference type="Pfam" id="PF17768">
    <property type="entry name" value="RecJ_OB"/>
    <property type="match status" value="1"/>
</dbReference>
<dbReference type="PANTHER" id="PTHR30255:SF2">
    <property type="entry name" value="SINGLE-STRANDED-DNA-SPECIFIC EXONUCLEASE RECJ"/>
    <property type="match status" value="1"/>
</dbReference>
<dbReference type="Gene3D" id="3.90.1640.30">
    <property type="match status" value="1"/>
</dbReference>
<name>A0A524RPP8_9CHRO</name>
<evidence type="ECO:0000256" key="4">
    <source>
        <dbReference type="ARBA" id="ARBA00022801"/>
    </source>
</evidence>
<dbReference type="EMBL" id="SRMO01000050">
    <property type="protein sequence ID" value="TGG93789.1"/>
    <property type="molecule type" value="Genomic_DNA"/>
</dbReference>
<dbReference type="InterPro" id="IPR038763">
    <property type="entry name" value="DHH_sf"/>
</dbReference>
<evidence type="ECO:0000256" key="2">
    <source>
        <dbReference type="ARBA" id="ARBA00019841"/>
    </source>
</evidence>
<evidence type="ECO:0000259" key="8">
    <source>
        <dbReference type="Pfam" id="PF17768"/>
    </source>
</evidence>
<dbReference type="InterPro" id="IPR051673">
    <property type="entry name" value="SSDNA_exonuclease_RecJ"/>
</dbReference>
<comment type="caution">
    <text evidence="9">The sequence shown here is derived from an EMBL/GenBank/DDBJ whole genome shotgun (WGS) entry which is preliminary data.</text>
</comment>
<keyword evidence="4" id="KW-0378">Hydrolase</keyword>
<accession>A0A524RPP8</accession>
<feature type="domain" description="DHHA1" evidence="7">
    <location>
        <begin position="340"/>
        <end position="429"/>
    </location>
</feature>
<evidence type="ECO:0000313" key="9">
    <source>
        <dbReference type="EMBL" id="TGG93789.1"/>
    </source>
</evidence>
<dbReference type="GO" id="GO:0006310">
    <property type="term" value="P:DNA recombination"/>
    <property type="evidence" value="ECO:0007669"/>
    <property type="project" value="InterPro"/>
</dbReference>
<dbReference type="GO" id="GO:0003676">
    <property type="term" value="F:nucleic acid binding"/>
    <property type="evidence" value="ECO:0007669"/>
    <property type="project" value="InterPro"/>
</dbReference>
<gene>
    <name evidence="9" type="primary">recJ</name>
    <name evidence="9" type="ORF">ERJ67_03300</name>
</gene>
<evidence type="ECO:0000259" key="7">
    <source>
        <dbReference type="Pfam" id="PF02272"/>
    </source>
</evidence>
<evidence type="ECO:0000256" key="3">
    <source>
        <dbReference type="ARBA" id="ARBA00022722"/>
    </source>
</evidence>
<dbReference type="GO" id="GO:0006281">
    <property type="term" value="P:DNA repair"/>
    <property type="evidence" value="ECO:0007669"/>
    <property type="project" value="InterPro"/>
</dbReference>
<comment type="similarity">
    <text evidence="1">Belongs to the RecJ family.</text>
</comment>
<feature type="domain" description="RecJ OB" evidence="8">
    <location>
        <begin position="447"/>
        <end position="544"/>
    </location>
</feature>
<dbReference type="PANTHER" id="PTHR30255">
    <property type="entry name" value="SINGLE-STRANDED-DNA-SPECIFIC EXONUCLEASE RECJ"/>
    <property type="match status" value="1"/>
</dbReference>
<dbReference type="Gene3D" id="3.10.310.30">
    <property type="match status" value="1"/>
</dbReference>
<feature type="domain" description="DDH" evidence="6">
    <location>
        <begin position="71"/>
        <end position="218"/>
    </location>
</feature>
<keyword evidence="5 9" id="KW-0269">Exonuclease</keyword>
<dbReference type="GO" id="GO:0008409">
    <property type="term" value="F:5'-3' exonuclease activity"/>
    <property type="evidence" value="ECO:0007669"/>
    <property type="project" value="InterPro"/>
</dbReference>
<evidence type="ECO:0000256" key="5">
    <source>
        <dbReference type="ARBA" id="ARBA00022839"/>
    </source>
</evidence>
<evidence type="ECO:0000259" key="6">
    <source>
        <dbReference type="Pfam" id="PF01368"/>
    </source>
</evidence>
<dbReference type="InterPro" id="IPR004610">
    <property type="entry name" value="RecJ"/>
</dbReference>
<dbReference type="Pfam" id="PF01368">
    <property type="entry name" value="DHH"/>
    <property type="match status" value="1"/>
</dbReference>
<dbReference type="NCBIfam" id="TIGR00644">
    <property type="entry name" value="recJ"/>
    <property type="match status" value="1"/>
</dbReference>
<evidence type="ECO:0000256" key="1">
    <source>
        <dbReference type="ARBA" id="ARBA00005915"/>
    </source>
</evidence>
<dbReference type="InterPro" id="IPR001667">
    <property type="entry name" value="DDH_dom"/>
</dbReference>
<dbReference type="SUPFAM" id="SSF64182">
    <property type="entry name" value="DHH phosphoesterases"/>
    <property type="match status" value="1"/>
</dbReference>
<reference evidence="9 10" key="1">
    <citation type="journal article" date="2019" name="mSystems">
        <title>Life at home and on the roam: Genomic adaptions reflect the dual lifestyle of an intracellular, facultative symbiont.</title>
        <authorList>
            <person name="Burgsdorf I."/>
        </authorList>
    </citation>
    <scope>NUCLEOTIDE SEQUENCE [LARGE SCALE GENOMIC DNA]</scope>
    <source>
        <strain evidence="9">277cV</strain>
    </source>
</reference>
<organism evidence="9 10">
    <name type="scientific">Aphanocapsa feldmannii 277cV</name>
    <dbReference type="NCBI Taxonomy" id="2507553"/>
    <lineage>
        <taxon>Bacteria</taxon>
        <taxon>Bacillati</taxon>
        <taxon>Cyanobacteriota</taxon>
        <taxon>Cyanophyceae</taxon>
        <taxon>Oscillatoriophycideae</taxon>
        <taxon>Chroococcales</taxon>
        <taxon>Microcystaceae</taxon>
        <taxon>Aphanocapsa</taxon>
    </lineage>
</organism>
<evidence type="ECO:0000313" key="10">
    <source>
        <dbReference type="Proteomes" id="UP000317990"/>
    </source>
</evidence>
<dbReference type="Proteomes" id="UP000317990">
    <property type="component" value="Unassembled WGS sequence"/>
</dbReference>
<dbReference type="InterPro" id="IPR041122">
    <property type="entry name" value="RecJ_OB"/>
</dbReference>
<dbReference type="Pfam" id="PF02272">
    <property type="entry name" value="DHHA1"/>
    <property type="match status" value="1"/>
</dbReference>
<proteinExistence type="inferred from homology"/>
<sequence length="628" mass="67286">MGLLPDPDLAVATGLPLPLLAMLRRRGFRDGEQIQALLDPPPAPDPTAHFPDLIPARDRLVRACQGGEALAVCGDYDADGMTSTALLVGCLRRLGALVRGAIPSRMDDGYGLNVAMVERLAAAGVSLLVTVDNGVSASAALERAAALGVDVIVTDHHTLPPQQPPLLALIHPALTPQGSPYRVLAGVGLAYVLARSLCASLQADEALSASLDLFCIGTVADMAPLSGVNRRWLMDGLRRLHRSPLPGLRALMDCAGLQERPLESTDIAFRIAPRINAVGRLGDPALVVELLTTDQADRALQLADSCEVLNRQRRELCDAITAEAEALLEADGAAQPPFLLLAQNHWHHGVIGIVAARLVERHWRPVALLAGEGNGCFRASVRAPRGFAVDQALQACADLLMRFGGHPAAGGFTVAADRVAALQERLEGLARRWLEDQASSTPRICPDACVRLADLDRAFLVAQRRLGPFGTGMEAPLFWARSCRVRQRRALGGGHLALRLEQGGTTLRAIGWNWGDQPLPPLVDVAFHLELNSWQGEETLQLVLVSWRPCAAEEVMIRRGERRYWCRQGPGNRIDLRNEAGQDLSLSLGPDGAHADLQGIGLADGTADQRRYLDGLARDAAVALGLVA</sequence>
<keyword evidence="3" id="KW-0540">Nuclease</keyword>
<protein>
    <recommendedName>
        <fullName evidence="2">Single-stranded-DNA-specific exonuclease RecJ</fullName>
    </recommendedName>
</protein>